<evidence type="ECO:0000313" key="3">
    <source>
        <dbReference type="Proteomes" id="UP000077248"/>
    </source>
</evidence>
<reference evidence="2" key="3">
    <citation type="journal article" date="2019" name="J. ISSAAS">
        <title>Genomics, evolutionary history and diagnostics of the Alternaria alternata species group including apple and Asian pear pathotypes.</title>
        <authorList>
            <person name="Armitage A.D."/>
            <person name="Cockerton H.M."/>
            <person name="Sreenivasaprasad S."/>
            <person name="Woodhall J."/>
            <person name="Lane C."/>
            <person name="Harrison R.J."/>
            <person name="Clarkson J.P."/>
        </authorList>
    </citation>
    <scope>NUCLEOTIDE SEQUENCE</scope>
    <source>
        <strain evidence="2">FERA 1177</strain>
    </source>
</reference>
<keyword evidence="3" id="KW-1185">Reference proteome</keyword>
<dbReference type="STRING" id="5599.A0A177E0G7"/>
<dbReference type="VEuPathDB" id="FungiDB:CC77DRAFT_1057243"/>
<proteinExistence type="predicted"/>
<dbReference type="Proteomes" id="UP000291422">
    <property type="component" value="Unassembled WGS sequence"/>
</dbReference>
<organism evidence="1 3">
    <name type="scientific">Alternaria alternata</name>
    <name type="common">Alternaria rot fungus</name>
    <name type="synonym">Torula alternata</name>
    <dbReference type="NCBI Taxonomy" id="5599"/>
    <lineage>
        <taxon>Eukaryota</taxon>
        <taxon>Fungi</taxon>
        <taxon>Dikarya</taxon>
        <taxon>Ascomycota</taxon>
        <taxon>Pezizomycotina</taxon>
        <taxon>Dothideomycetes</taxon>
        <taxon>Pleosporomycetidae</taxon>
        <taxon>Pleosporales</taxon>
        <taxon>Pleosporineae</taxon>
        <taxon>Pleosporaceae</taxon>
        <taxon>Alternaria</taxon>
        <taxon>Alternaria sect. Alternaria</taxon>
        <taxon>Alternaria alternata complex</taxon>
    </lineage>
</organism>
<dbReference type="EMBL" id="KV441470">
    <property type="protein sequence ID" value="OAG25463.1"/>
    <property type="molecule type" value="Genomic_DNA"/>
</dbReference>
<protein>
    <submittedName>
        <fullName evidence="1">Uncharacterized protein</fullName>
    </submittedName>
</protein>
<evidence type="ECO:0000313" key="1">
    <source>
        <dbReference type="EMBL" id="OAG25463.1"/>
    </source>
</evidence>
<dbReference type="GeneID" id="29113586"/>
<dbReference type="OMA" id="VYVEMMP"/>
<evidence type="ECO:0000313" key="2">
    <source>
        <dbReference type="EMBL" id="RYN72222.1"/>
    </source>
</evidence>
<name>A0A177E0G7_ALTAL</name>
<gene>
    <name evidence="2" type="ORF">AA0117_g8713</name>
    <name evidence="1" type="ORF">CC77DRAFT_1057243</name>
</gene>
<accession>A0A177E0G7</accession>
<sequence length="203" mass="23431">MTSELVHDCIRNDLLCRLRWNLLADLHNIEIVVGPKNEEKTVPLFDHPSANDDISEPGLSRIEVNSRECLEKFYLSYDSDPEPDGYRPPPSLIVSNEDGRSITLRQFVTEVHAYLNEHLDEVKSAQRVMAGTPWSETMLFYRRAWPRRTDGGNIIVNVELMPHARDADFIEKLWAAQLIQAHAYEQRRRAWAPRNASSALTFF</sequence>
<dbReference type="KEGG" id="aalt:CC77DRAFT_1057243"/>
<dbReference type="AlphaFoldDB" id="A0A177E0G7"/>
<reference evidence="4" key="2">
    <citation type="journal article" date="2019" name="bioRxiv">
        <title>Genomics, evolutionary history and diagnostics of the Alternaria alternata species group including apple and Asian pear pathotypes.</title>
        <authorList>
            <person name="Armitage A.D."/>
            <person name="Cockerton H.M."/>
            <person name="Sreenivasaprasad S."/>
            <person name="Woodhall J.W."/>
            <person name="Lane C.R."/>
            <person name="Harrison R.J."/>
            <person name="Clarkson J.P."/>
        </authorList>
    </citation>
    <scope>NUCLEOTIDE SEQUENCE [LARGE SCALE GENOMIC DNA]</scope>
    <source>
        <strain evidence="4">FERA 1177</strain>
    </source>
</reference>
<reference evidence="1 3" key="1">
    <citation type="submission" date="2016-05" db="EMBL/GenBank/DDBJ databases">
        <title>Comparative analysis of secretome profiles of manganese(II)-oxidizing ascomycete fungi.</title>
        <authorList>
            <consortium name="DOE Joint Genome Institute"/>
            <person name="Zeiner C.A."/>
            <person name="Purvine S.O."/>
            <person name="Zink E.M."/>
            <person name="Wu S."/>
            <person name="Pasa-Tolic L."/>
            <person name="Chaput D.L."/>
            <person name="Haridas S."/>
            <person name="Grigoriev I.V."/>
            <person name="Santelli C.M."/>
            <person name="Hansel C.M."/>
        </authorList>
    </citation>
    <scope>NUCLEOTIDE SEQUENCE [LARGE SCALE GENOMIC DNA]</scope>
    <source>
        <strain evidence="1 3">SRC1lrK2f</strain>
    </source>
</reference>
<dbReference type="RefSeq" id="XP_018390884.1">
    <property type="nucleotide sequence ID" value="XM_018527992.1"/>
</dbReference>
<evidence type="ECO:0000313" key="4">
    <source>
        <dbReference type="Proteomes" id="UP000291422"/>
    </source>
</evidence>
<dbReference type="Proteomes" id="UP000077248">
    <property type="component" value="Unassembled WGS sequence"/>
</dbReference>
<dbReference type="EMBL" id="PDXD01000027">
    <property type="protein sequence ID" value="RYN72222.1"/>
    <property type="molecule type" value="Genomic_DNA"/>
</dbReference>